<reference evidence="1 2" key="1">
    <citation type="submission" date="2023-08" db="EMBL/GenBank/DDBJ databases">
        <title>Comparative genomics and taxonomic characterization of three novel marine species of genus Marivirga.</title>
        <authorList>
            <person name="Muhammad N."/>
            <person name="Kim S.-G."/>
        </authorList>
    </citation>
    <scope>NUCLEOTIDE SEQUENCE [LARGE SCALE GENOMIC DNA]</scope>
    <source>
        <strain evidence="1 2">BDSF4-3</strain>
    </source>
</reference>
<protein>
    <submittedName>
        <fullName evidence="1">Uncharacterized protein</fullName>
    </submittedName>
</protein>
<organism evidence="1 2">
    <name type="scientific">Marivirga salinarum</name>
    <dbReference type="NCBI Taxonomy" id="3059078"/>
    <lineage>
        <taxon>Bacteria</taxon>
        <taxon>Pseudomonadati</taxon>
        <taxon>Bacteroidota</taxon>
        <taxon>Cytophagia</taxon>
        <taxon>Cytophagales</taxon>
        <taxon>Marivirgaceae</taxon>
        <taxon>Marivirga</taxon>
    </lineage>
</organism>
<dbReference type="RefSeq" id="WP_308350898.1">
    <property type="nucleotide sequence ID" value="NZ_CP129971.1"/>
</dbReference>
<dbReference type="Proteomes" id="UP001230496">
    <property type="component" value="Chromosome"/>
</dbReference>
<dbReference type="EMBL" id="CP129971">
    <property type="protein sequence ID" value="WKK75912.1"/>
    <property type="molecule type" value="Genomic_DNA"/>
</dbReference>
<evidence type="ECO:0000313" key="1">
    <source>
        <dbReference type="EMBL" id="WKK75912.1"/>
    </source>
</evidence>
<proteinExistence type="predicted"/>
<dbReference type="AlphaFoldDB" id="A0AA49GB12"/>
<name>A0AA49GB12_9BACT</name>
<dbReference type="PROSITE" id="PS51257">
    <property type="entry name" value="PROKAR_LIPOPROTEIN"/>
    <property type="match status" value="1"/>
</dbReference>
<dbReference type="KEGG" id="msaa:QYS49_00055"/>
<gene>
    <name evidence="1" type="ORF">QYS49_00055</name>
</gene>
<sequence>MRYSVKLSGIAVMLLVLITACEKEEINEANPPVDGIYEGTLSSSQSKTAGAAETSSATAEITISGENEIRVHCYSDSFDSTFVMNYYHHNDSVYVCLTGDDFEEMYGHKLGGGHHGGMMDDIHKGETEWMHHMSEEHDDSDEHFGGFDMTNHSFSYTFKMNMSDSSEDLHFQGTKQ</sequence>
<accession>A0AA49GB12</accession>
<keyword evidence="2" id="KW-1185">Reference proteome</keyword>
<evidence type="ECO:0000313" key="2">
    <source>
        <dbReference type="Proteomes" id="UP001230496"/>
    </source>
</evidence>